<keyword evidence="3" id="KW-1185">Reference proteome</keyword>
<evidence type="ECO:0000313" key="2">
    <source>
        <dbReference type="EMBL" id="VWD15320.1"/>
    </source>
</evidence>
<sequence length="163" mass="17750">MADRIVVMNHGVIEQIGTPLEIYRQPASPFVADFIGRVNTIPAEVTQDGTLRAGAVGLDCRHGTTRPAQGAAVSVYVRPEDLRICVPGQTADNVLAGRVEKLEFLGAFCRVSFRIDGLDGQEIVADLSYHDVDRTGVQAGARIDLALDREHVRVFPSAKERLQ</sequence>
<dbReference type="Pfam" id="PF08402">
    <property type="entry name" value="TOBE_2"/>
    <property type="match status" value="1"/>
</dbReference>
<feature type="domain" description="Transport-associated OB type 2" evidence="1">
    <location>
        <begin position="76"/>
        <end position="155"/>
    </location>
</feature>
<organism evidence="2 3">
    <name type="scientific">Burkholderia aenigmatica</name>
    <dbReference type="NCBI Taxonomy" id="2015348"/>
    <lineage>
        <taxon>Bacteria</taxon>
        <taxon>Pseudomonadati</taxon>
        <taxon>Pseudomonadota</taxon>
        <taxon>Betaproteobacteria</taxon>
        <taxon>Burkholderiales</taxon>
        <taxon>Burkholderiaceae</taxon>
        <taxon>Burkholderia</taxon>
        <taxon>Burkholderia cepacia complex</taxon>
    </lineage>
</organism>
<evidence type="ECO:0000313" key="3">
    <source>
        <dbReference type="Proteomes" id="UP000494120"/>
    </source>
</evidence>
<dbReference type="SUPFAM" id="SSF50331">
    <property type="entry name" value="MOP-like"/>
    <property type="match status" value="1"/>
</dbReference>
<dbReference type="SUPFAM" id="SSF52540">
    <property type="entry name" value="P-loop containing nucleoside triphosphate hydrolases"/>
    <property type="match status" value="1"/>
</dbReference>
<dbReference type="EMBL" id="CABVQG010000027">
    <property type="protein sequence ID" value="VWD15320.1"/>
    <property type="molecule type" value="Genomic_DNA"/>
</dbReference>
<reference evidence="2 3" key="1">
    <citation type="submission" date="2019-09" db="EMBL/GenBank/DDBJ databases">
        <authorList>
            <person name="Depoorter E."/>
        </authorList>
    </citation>
    <scope>NUCLEOTIDE SEQUENCE [LARGE SCALE GENOMIC DNA]</scope>
    <source>
        <strain evidence="2 3">R-17378</strain>
    </source>
</reference>
<dbReference type="InterPro" id="IPR008995">
    <property type="entry name" value="Mo/tungstate-bd_C_term_dom"/>
</dbReference>
<dbReference type="InterPro" id="IPR047641">
    <property type="entry name" value="ABC_transpr_MalK/UgpC-like"/>
</dbReference>
<name>A0ABY6Y0I2_9BURK</name>
<dbReference type="PANTHER" id="PTHR43875">
    <property type="entry name" value="MALTODEXTRIN IMPORT ATP-BINDING PROTEIN MSMX"/>
    <property type="match status" value="1"/>
</dbReference>
<dbReference type="Gene3D" id="2.40.50.100">
    <property type="match status" value="1"/>
</dbReference>
<accession>A0ABY6Y0I2</accession>
<gene>
    <name evidence="2" type="ORF">BLA17378_06201</name>
</gene>
<proteinExistence type="predicted"/>
<dbReference type="PANTHER" id="PTHR43875:SF1">
    <property type="entry name" value="OSMOPROTECTIVE COMPOUNDS UPTAKE ATP-BINDING PROTEIN GGTA"/>
    <property type="match status" value="1"/>
</dbReference>
<dbReference type="InterPro" id="IPR013611">
    <property type="entry name" value="Transp-assoc_OB_typ2"/>
</dbReference>
<dbReference type="InterPro" id="IPR027417">
    <property type="entry name" value="P-loop_NTPase"/>
</dbReference>
<comment type="caution">
    <text evidence="2">The sequence shown here is derived from an EMBL/GenBank/DDBJ whole genome shotgun (WGS) entry which is preliminary data.</text>
</comment>
<dbReference type="Proteomes" id="UP000494120">
    <property type="component" value="Unassembled WGS sequence"/>
</dbReference>
<protein>
    <submittedName>
        <fullName evidence="2">Amino acid ABC transporter substrate-binding protein</fullName>
    </submittedName>
</protein>
<evidence type="ECO:0000259" key="1">
    <source>
        <dbReference type="Pfam" id="PF08402"/>
    </source>
</evidence>